<feature type="binding site" evidence="7">
    <location>
        <position position="170"/>
    </location>
    <ligand>
        <name>Cu cation</name>
        <dbReference type="ChEBI" id="CHEBI:23378"/>
    </ligand>
</feature>
<dbReference type="SUPFAM" id="SSF49503">
    <property type="entry name" value="Cupredoxins"/>
    <property type="match status" value="1"/>
</dbReference>
<comment type="cofactor">
    <cofactor evidence="7">
        <name>Cu(2+)</name>
        <dbReference type="ChEBI" id="CHEBI:29036"/>
    </cofactor>
    <text evidence="7">The crystal structure with reduced Cu(1+) has also been determined.</text>
</comment>
<dbReference type="PANTHER" id="PTHR34192:SF10">
    <property type="entry name" value="PLASTOCYANIN MAJOR ISOFORM, CHLOROPLASTIC-RELATED"/>
    <property type="match status" value="1"/>
</dbReference>
<dbReference type="PROSITE" id="PS00196">
    <property type="entry name" value="COPPER_BLUE"/>
    <property type="match status" value="1"/>
</dbReference>
<keyword evidence="5 7" id="KW-0186">Copper</keyword>
<feature type="domain" description="Blue (type 1) copper" evidence="9">
    <location>
        <begin position="100"/>
        <end position="185"/>
    </location>
</feature>
<dbReference type="AlphaFoldDB" id="A0A6B9F9X4"/>
<feature type="binding site" evidence="7">
    <location>
        <position position="178"/>
    </location>
    <ligand>
        <name>Cu cation</name>
        <dbReference type="ChEBI" id="CHEBI:23378"/>
    </ligand>
</feature>
<evidence type="ECO:0000313" key="11">
    <source>
        <dbReference type="Proteomes" id="UP000428325"/>
    </source>
</evidence>
<dbReference type="Pfam" id="PF00127">
    <property type="entry name" value="Copper-bind"/>
    <property type="match status" value="1"/>
</dbReference>
<proteinExistence type="predicted"/>
<dbReference type="NCBIfam" id="TIGR03102">
    <property type="entry name" value="halo_cynanin"/>
    <property type="match status" value="1"/>
</dbReference>
<dbReference type="OrthoDB" id="11836at2157"/>
<evidence type="ECO:0000256" key="6">
    <source>
        <dbReference type="ARBA" id="ARBA00023136"/>
    </source>
</evidence>
<dbReference type="Proteomes" id="UP000428325">
    <property type="component" value="Chromosome"/>
</dbReference>
<keyword evidence="3 7" id="KW-0479">Metal-binding</keyword>
<feature type="binding site" evidence="7">
    <location>
        <position position="135"/>
    </location>
    <ligand>
        <name>Cu cation</name>
        <dbReference type="ChEBI" id="CHEBI:23378"/>
    </ligand>
</feature>
<dbReference type="KEGG" id="hra:EI982_09850"/>
<keyword evidence="4" id="KW-0249">Electron transport</keyword>
<organism evidence="10 11">
    <name type="scientific">Haloplanus rallus</name>
    <dbReference type="NCBI Taxonomy" id="1816183"/>
    <lineage>
        <taxon>Archaea</taxon>
        <taxon>Methanobacteriati</taxon>
        <taxon>Methanobacteriota</taxon>
        <taxon>Stenosarchaea group</taxon>
        <taxon>Halobacteria</taxon>
        <taxon>Halobacteriales</taxon>
        <taxon>Haloferacaceae</taxon>
        <taxon>Haloplanus</taxon>
    </lineage>
</organism>
<dbReference type="InterPro" id="IPR002387">
    <property type="entry name" value="Plastocyanin"/>
</dbReference>
<evidence type="ECO:0000256" key="3">
    <source>
        <dbReference type="ARBA" id="ARBA00022723"/>
    </source>
</evidence>
<comment type="subcellular location">
    <subcellularLocation>
        <location evidence="1">Membrane</location>
    </subcellularLocation>
</comment>
<dbReference type="RefSeq" id="WP_157689527.1">
    <property type="nucleotide sequence ID" value="NZ_CP034345.1"/>
</dbReference>
<dbReference type="InterPro" id="IPR017533">
    <property type="entry name" value="Halocyanin"/>
</dbReference>
<evidence type="ECO:0000256" key="4">
    <source>
        <dbReference type="ARBA" id="ARBA00022982"/>
    </source>
</evidence>
<accession>A0A6B9F9X4</accession>
<dbReference type="CDD" id="cd04220">
    <property type="entry name" value="Halocyanin"/>
    <property type="match status" value="1"/>
</dbReference>
<dbReference type="GO" id="GO:0016020">
    <property type="term" value="C:membrane"/>
    <property type="evidence" value="ECO:0007669"/>
    <property type="project" value="UniProtKB-SubCell"/>
</dbReference>
<reference evidence="10 11" key="1">
    <citation type="submission" date="2018-12" db="EMBL/GenBank/DDBJ databases">
        <title>Complete genome sequence of Haloplanus rallus MBLA0036.</title>
        <authorList>
            <person name="Nam Y.-d."/>
            <person name="Kang J."/>
            <person name="Chung W.-H."/>
            <person name="Park Y.S."/>
        </authorList>
    </citation>
    <scope>NUCLEOTIDE SEQUENCE [LARGE SCALE GENOMIC DNA]</scope>
    <source>
        <strain evidence="10 11">MBLA0036</strain>
    </source>
</reference>
<sequence length="185" mass="18390">MFDSDSPTRRSVVLSTSALALGGLTALAGCSGGGGGDGGGGEDTATDSGGGGEDTATDSGGGGDAGDGGAGAELQEWFSNVDNYESVVDETGSDQVTVSVGAQGNGGAFAFDPTAIRVSAGTTVLWEWTGQGAQHNVADEGGAFESDLTAEEGFTFEHTFEEAGTYRYACTPHRSLGMKGAVVVE</sequence>
<dbReference type="GeneID" id="43369841"/>
<evidence type="ECO:0000259" key="9">
    <source>
        <dbReference type="Pfam" id="PF00127"/>
    </source>
</evidence>
<keyword evidence="11" id="KW-1185">Reference proteome</keyword>
<feature type="region of interest" description="Disordered" evidence="8">
    <location>
        <begin position="33"/>
        <end position="71"/>
    </location>
</feature>
<dbReference type="GO" id="GO:0009055">
    <property type="term" value="F:electron transfer activity"/>
    <property type="evidence" value="ECO:0007669"/>
    <property type="project" value="InterPro"/>
</dbReference>
<dbReference type="GO" id="GO:0005507">
    <property type="term" value="F:copper ion binding"/>
    <property type="evidence" value="ECO:0007669"/>
    <property type="project" value="InterPro"/>
</dbReference>
<gene>
    <name evidence="10" type="ORF">EI982_09850</name>
</gene>
<evidence type="ECO:0000256" key="1">
    <source>
        <dbReference type="ARBA" id="ARBA00004370"/>
    </source>
</evidence>
<dbReference type="Gene3D" id="2.60.40.420">
    <property type="entry name" value="Cupredoxins - blue copper proteins"/>
    <property type="match status" value="1"/>
</dbReference>
<evidence type="ECO:0000256" key="8">
    <source>
        <dbReference type="SAM" id="MobiDB-lite"/>
    </source>
</evidence>
<dbReference type="InterPro" id="IPR028871">
    <property type="entry name" value="BlueCu_1_BS"/>
</dbReference>
<evidence type="ECO:0000256" key="2">
    <source>
        <dbReference type="ARBA" id="ARBA00022448"/>
    </source>
</evidence>
<keyword evidence="6" id="KW-0472">Membrane</keyword>
<feature type="binding site" evidence="7">
    <location>
        <position position="173"/>
    </location>
    <ligand>
        <name>Cu cation</name>
        <dbReference type="ChEBI" id="CHEBI:23378"/>
    </ligand>
</feature>
<dbReference type="PANTHER" id="PTHR34192">
    <property type="entry name" value="PLASTOCYANIN MAJOR ISOFORM, CHLOROPLASTIC-RELATED"/>
    <property type="match status" value="1"/>
</dbReference>
<evidence type="ECO:0000256" key="7">
    <source>
        <dbReference type="PIRSR" id="PIRSR602387-1"/>
    </source>
</evidence>
<dbReference type="PRINTS" id="PR00157">
    <property type="entry name" value="PLASTOCYANIN"/>
</dbReference>
<dbReference type="InterPro" id="IPR008972">
    <property type="entry name" value="Cupredoxin"/>
</dbReference>
<name>A0A6B9F9X4_9EURY</name>
<evidence type="ECO:0000256" key="5">
    <source>
        <dbReference type="ARBA" id="ARBA00023008"/>
    </source>
</evidence>
<dbReference type="InterPro" id="IPR000923">
    <property type="entry name" value="BlueCu_1"/>
</dbReference>
<dbReference type="EMBL" id="CP034345">
    <property type="protein sequence ID" value="QGX95071.1"/>
    <property type="molecule type" value="Genomic_DNA"/>
</dbReference>
<evidence type="ECO:0000313" key="10">
    <source>
        <dbReference type="EMBL" id="QGX95071.1"/>
    </source>
</evidence>
<keyword evidence="2" id="KW-0813">Transport</keyword>
<protein>
    <submittedName>
        <fullName evidence="10">Halocyanin domain-containing protein</fullName>
    </submittedName>
</protein>